<evidence type="ECO:0000256" key="2">
    <source>
        <dbReference type="SAM" id="SignalP"/>
    </source>
</evidence>
<dbReference type="AlphaFoldDB" id="A0A1N6HDQ0"/>
<feature type="chain" id="PRO_5009936373" evidence="2">
    <location>
        <begin position="22"/>
        <end position="460"/>
    </location>
</feature>
<evidence type="ECO:0000313" key="3">
    <source>
        <dbReference type="EMBL" id="SIO17958.1"/>
    </source>
</evidence>
<feature type="coiled-coil region" evidence="1">
    <location>
        <begin position="24"/>
        <end position="58"/>
    </location>
</feature>
<dbReference type="RefSeq" id="WP_074206141.1">
    <property type="nucleotide sequence ID" value="NZ_FSQW01000002.1"/>
</dbReference>
<protein>
    <submittedName>
        <fullName evidence="3">Phosphate-selective porin OprO and OprP</fullName>
    </submittedName>
</protein>
<dbReference type="EMBL" id="FSQW01000002">
    <property type="protein sequence ID" value="SIO17958.1"/>
    <property type="molecule type" value="Genomic_DNA"/>
</dbReference>
<keyword evidence="4" id="KW-1185">Reference proteome</keyword>
<dbReference type="InterPro" id="IPR010870">
    <property type="entry name" value="Porin_O/P"/>
</dbReference>
<evidence type="ECO:0000256" key="1">
    <source>
        <dbReference type="SAM" id="Coils"/>
    </source>
</evidence>
<accession>A0A1N6HDQ0</accession>
<proteinExistence type="predicted"/>
<feature type="signal peptide" evidence="2">
    <location>
        <begin position="1"/>
        <end position="21"/>
    </location>
</feature>
<dbReference type="Gene3D" id="2.40.160.10">
    <property type="entry name" value="Porin"/>
    <property type="match status" value="1"/>
</dbReference>
<organism evidence="3 4">
    <name type="scientific">Parasphingorhabdus marina DSM 22363</name>
    <dbReference type="NCBI Taxonomy" id="1123272"/>
    <lineage>
        <taxon>Bacteria</taxon>
        <taxon>Pseudomonadati</taxon>
        <taxon>Pseudomonadota</taxon>
        <taxon>Alphaproteobacteria</taxon>
        <taxon>Sphingomonadales</taxon>
        <taxon>Sphingomonadaceae</taxon>
        <taxon>Parasphingorhabdus</taxon>
    </lineage>
</organism>
<gene>
    <name evidence="3" type="ORF">SAMN02745824_3245</name>
</gene>
<dbReference type="Pfam" id="PF07396">
    <property type="entry name" value="Porin_O_P"/>
    <property type="match status" value="1"/>
</dbReference>
<name>A0A1N6HDQ0_9SPHN</name>
<sequence>MPKKSLLFLSAAALAIPTHGAAAQAITEEQAAALLDRLNQLEAEVKSLRSQLNNVRTSQASQAEAVSAVAEQVAATDEKLAAANTEKVTWKGAPQISTSSGWSFKPRGRLQYDAGTVNAPGSIVDNGLGFQSEIRRARLGVQGDIPGGFGYKFEVDVADNEVVVTDAVLTYKDGAAKFTVGQHNNFQSFEELTSSLHISFLERAAFTDAFGFQRRVGVSGEYKSGDFLAQGGVFTSNFDDLSSDEANAIGLDGRVVFMPKTGDTQWHLGGSVHWRDMNDQSGAMRYRQRPAIHTTDTRFINTGNFTVTRETSYGLEAAVLSGPLHVAGEAHWLKATRPGGLANPTFFGGYVEAGYFFTKGDSRGYKSGKFDRVKPNAAVGDGGAGALQANVRFDYLDLSDAGIIGGTQNAYQASLIWTPADYVRFMLNYSHIEYDNAAVSAASGNNYTVDVFGARAQVDF</sequence>
<dbReference type="InterPro" id="IPR023614">
    <property type="entry name" value="Porin_dom_sf"/>
</dbReference>
<keyword evidence="1" id="KW-0175">Coiled coil</keyword>
<keyword evidence="2" id="KW-0732">Signal</keyword>
<evidence type="ECO:0000313" key="4">
    <source>
        <dbReference type="Proteomes" id="UP000185192"/>
    </source>
</evidence>
<dbReference type="Proteomes" id="UP000185192">
    <property type="component" value="Unassembled WGS sequence"/>
</dbReference>
<dbReference type="SUPFAM" id="SSF56935">
    <property type="entry name" value="Porins"/>
    <property type="match status" value="1"/>
</dbReference>
<reference evidence="4" key="1">
    <citation type="submission" date="2016-11" db="EMBL/GenBank/DDBJ databases">
        <authorList>
            <person name="Varghese N."/>
            <person name="Submissions S."/>
        </authorList>
    </citation>
    <scope>NUCLEOTIDE SEQUENCE [LARGE SCALE GENOMIC DNA]</scope>
    <source>
        <strain evidence="4">DSM 22363</strain>
    </source>
</reference>
<dbReference type="STRING" id="1123272.SAMN02745824_3245"/>